<dbReference type="Gene3D" id="1.10.510.10">
    <property type="entry name" value="Transferase(Phosphotransferase) domain 1"/>
    <property type="match status" value="1"/>
</dbReference>
<dbReference type="InParanoid" id="B4D6E4"/>
<feature type="coiled-coil region" evidence="7">
    <location>
        <begin position="558"/>
        <end position="626"/>
    </location>
</feature>
<protein>
    <submittedName>
        <fullName evidence="11">Serine/threonine protein kinase</fullName>
    </submittedName>
</protein>
<keyword evidence="12" id="KW-1185">Reference proteome</keyword>
<sequence>MSASDNVGAVFMAAPKNPLIQECSTCGALLDVSGEEPFALMHCPSCGAGTRVRRHFDHFEIQEELGAGGMGTVYRALDLTLNRAVALKLLQREHSGNPEFVTQFQKEAAITASINHPHVVRVYSTGQDNGLLYISMELVDKGSLESRMAEDPHLPEVQVLSVGIQIAQGLQAALNKGLIHRDIKPGNILFADANTPKIVDFGLAVLQEHAGHVAGEVWATPYYVAPETVEGKQEDFRSDMYSLGATLFHALAGRPPHVVETNSMGALAEAKKVPVNLTAFAPTVSSATAYALNKVLQHDPAKRQQSYAEFIEHLEFARAGLLGILPADEKKDPKKQAGKPRNYRWLIYTTAMLTVAVGVSGFLFRNQLLARFRPVEAKDTAQAAKKETAEMTYEQARQLIAKGDVKQATEAFATLEARPDTPQPQKNWITLHAAIVDFLAGRTESANGKLKQIVDRGKYSTDPAEDALATYFLDVASRAGGSVAIIADTTKDLDRQSYEALSLLIYGLKDWSLGEYDEAATLFRQYAQLTPDSRYIWVADYKPLVSAYVAEVNAFHPAADAAKAADNLETRKQALETVKTARRKITMAKTFAARLDDSARDLQQKITAEEDEIAQRKAAMEAADEKAMTDAKSKVAPLWQQFRPADAYLVMNAVQVQGEKARAEREAWLKKLTWLARFKATLIQDINVVGYQAAVLKKAGTQMQGPIKHATDSQIETTTPFGTISAQWTDLAPDSVIAMAKSFLRAGLPQDQLGEREWMIGVYAYVAGKPKEGRDLLTQGSQAVPQHADEMKLFPEGGETP</sequence>
<dbReference type="PANTHER" id="PTHR43289:SF6">
    <property type="entry name" value="SERINE_THREONINE-PROTEIN KINASE NEKL-3"/>
    <property type="match status" value="1"/>
</dbReference>
<dbReference type="RefSeq" id="WP_006981806.1">
    <property type="nucleotide sequence ID" value="NZ_ABVL01000015.1"/>
</dbReference>
<keyword evidence="9" id="KW-0472">Membrane</keyword>
<evidence type="ECO:0000313" key="11">
    <source>
        <dbReference type="EMBL" id="EDY18053.1"/>
    </source>
</evidence>
<evidence type="ECO:0000256" key="1">
    <source>
        <dbReference type="ARBA" id="ARBA00022679"/>
    </source>
</evidence>
<evidence type="ECO:0000256" key="3">
    <source>
        <dbReference type="ARBA" id="ARBA00022777"/>
    </source>
</evidence>
<evidence type="ECO:0000256" key="2">
    <source>
        <dbReference type="ARBA" id="ARBA00022741"/>
    </source>
</evidence>
<dbReference type="PROSITE" id="PS50011">
    <property type="entry name" value="PROTEIN_KINASE_DOM"/>
    <property type="match status" value="1"/>
</dbReference>
<name>B4D6E4_9BACT</name>
<keyword evidence="3 11" id="KW-0418">Kinase</keyword>
<dbReference type="InterPro" id="IPR017441">
    <property type="entry name" value="Protein_kinase_ATP_BS"/>
</dbReference>
<dbReference type="PROSITE" id="PS00108">
    <property type="entry name" value="PROTEIN_KINASE_ST"/>
    <property type="match status" value="1"/>
</dbReference>
<dbReference type="PROSITE" id="PS50005">
    <property type="entry name" value="TPR"/>
    <property type="match status" value="1"/>
</dbReference>
<dbReference type="AlphaFoldDB" id="B4D6E4"/>
<dbReference type="InterPro" id="IPR019734">
    <property type="entry name" value="TPR_rpt"/>
</dbReference>
<dbReference type="GO" id="GO:0005524">
    <property type="term" value="F:ATP binding"/>
    <property type="evidence" value="ECO:0007669"/>
    <property type="project" value="UniProtKB-UniRule"/>
</dbReference>
<dbReference type="InterPro" id="IPR000719">
    <property type="entry name" value="Prot_kinase_dom"/>
</dbReference>
<dbReference type="EMBL" id="ABVL01000015">
    <property type="protein sequence ID" value="EDY18053.1"/>
    <property type="molecule type" value="Genomic_DNA"/>
</dbReference>
<comment type="caution">
    <text evidence="11">The sequence shown here is derived from an EMBL/GenBank/DDBJ whole genome shotgun (WGS) entry which is preliminary data.</text>
</comment>
<feature type="transmembrane region" description="Helical" evidence="9">
    <location>
        <begin position="345"/>
        <end position="364"/>
    </location>
</feature>
<feature type="binding site" evidence="6">
    <location>
        <position position="88"/>
    </location>
    <ligand>
        <name>ATP</name>
        <dbReference type="ChEBI" id="CHEBI:30616"/>
    </ligand>
</feature>
<keyword evidence="9" id="KW-1133">Transmembrane helix</keyword>
<evidence type="ECO:0000256" key="5">
    <source>
        <dbReference type="PROSITE-ProRule" id="PRU00339"/>
    </source>
</evidence>
<dbReference type="InterPro" id="IPR011009">
    <property type="entry name" value="Kinase-like_dom_sf"/>
</dbReference>
<dbReference type="SUPFAM" id="SSF48452">
    <property type="entry name" value="TPR-like"/>
    <property type="match status" value="1"/>
</dbReference>
<dbReference type="InterPro" id="IPR008271">
    <property type="entry name" value="Ser/Thr_kinase_AS"/>
</dbReference>
<dbReference type="STRING" id="497964.CfE428DRAFT_4484"/>
<organism evidence="11 12">
    <name type="scientific">Chthoniobacter flavus Ellin428</name>
    <dbReference type="NCBI Taxonomy" id="497964"/>
    <lineage>
        <taxon>Bacteria</taxon>
        <taxon>Pseudomonadati</taxon>
        <taxon>Verrucomicrobiota</taxon>
        <taxon>Spartobacteria</taxon>
        <taxon>Chthoniobacterales</taxon>
        <taxon>Chthoniobacteraceae</taxon>
        <taxon>Chthoniobacter</taxon>
    </lineage>
</organism>
<dbReference type="CDD" id="cd14014">
    <property type="entry name" value="STKc_PknB_like"/>
    <property type="match status" value="1"/>
</dbReference>
<evidence type="ECO:0000256" key="9">
    <source>
        <dbReference type="SAM" id="Phobius"/>
    </source>
</evidence>
<evidence type="ECO:0000259" key="10">
    <source>
        <dbReference type="PROSITE" id="PS50011"/>
    </source>
</evidence>
<feature type="repeat" description="TPR" evidence="5">
    <location>
        <begin position="500"/>
        <end position="533"/>
    </location>
</feature>
<evidence type="ECO:0000256" key="6">
    <source>
        <dbReference type="PROSITE-ProRule" id="PRU10141"/>
    </source>
</evidence>
<proteinExistence type="predicted"/>
<dbReference type="Gene3D" id="3.30.200.20">
    <property type="entry name" value="Phosphorylase Kinase, domain 1"/>
    <property type="match status" value="1"/>
</dbReference>
<gene>
    <name evidence="11" type="ORF">CfE428DRAFT_4484</name>
</gene>
<keyword evidence="1" id="KW-0808">Transferase</keyword>
<dbReference type="eggNOG" id="COG0515">
    <property type="taxonomic scope" value="Bacteria"/>
</dbReference>
<feature type="region of interest" description="Disordered" evidence="8">
    <location>
        <begin position="779"/>
        <end position="801"/>
    </location>
</feature>
<dbReference type="PROSITE" id="PS00107">
    <property type="entry name" value="PROTEIN_KINASE_ATP"/>
    <property type="match status" value="1"/>
</dbReference>
<evidence type="ECO:0000256" key="8">
    <source>
        <dbReference type="SAM" id="MobiDB-lite"/>
    </source>
</evidence>
<evidence type="ECO:0000256" key="7">
    <source>
        <dbReference type="SAM" id="Coils"/>
    </source>
</evidence>
<accession>B4D6E4</accession>
<evidence type="ECO:0000313" key="12">
    <source>
        <dbReference type="Proteomes" id="UP000005824"/>
    </source>
</evidence>
<keyword evidence="5" id="KW-0802">TPR repeat</keyword>
<reference evidence="11 12" key="1">
    <citation type="journal article" date="2011" name="J. Bacteriol.">
        <title>Genome sequence of Chthoniobacter flavus Ellin428, an aerobic heterotrophic soil bacterium.</title>
        <authorList>
            <person name="Kant R."/>
            <person name="van Passel M.W."/>
            <person name="Palva A."/>
            <person name="Lucas S."/>
            <person name="Lapidus A."/>
            <person name="Glavina Del Rio T."/>
            <person name="Dalin E."/>
            <person name="Tice H."/>
            <person name="Bruce D."/>
            <person name="Goodwin L."/>
            <person name="Pitluck S."/>
            <person name="Larimer F.W."/>
            <person name="Land M.L."/>
            <person name="Hauser L."/>
            <person name="Sangwan P."/>
            <person name="de Vos W.M."/>
            <person name="Janssen P.H."/>
            <person name="Smidt H."/>
        </authorList>
    </citation>
    <scope>NUCLEOTIDE SEQUENCE [LARGE SCALE GENOMIC DNA]</scope>
    <source>
        <strain evidence="11 12">Ellin428</strain>
    </source>
</reference>
<keyword evidence="2 6" id="KW-0547">Nucleotide-binding</keyword>
<dbReference type="PANTHER" id="PTHR43289">
    <property type="entry name" value="MITOGEN-ACTIVATED PROTEIN KINASE KINASE KINASE 20-RELATED"/>
    <property type="match status" value="1"/>
</dbReference>
<keyword evidence="9" id="KW-0812">Transmembrane</keyword>
<keyword evidence="4 6" id="KW-0067">ATP-binding</keyword>
<dbReference type="InterPro" id="IPR011990">
    <property type="entry name" value="TPR-like_helical_dom_sf"/>
</dbReference>
<dbReference type="Pfam" id="PF00069">
    <property type="entry name" value="Pkinase"/>
    <property type="match status" value="1"/>
</dbReference>
<keyword evidence="11" id="KW-0723">Serine/threonine-protein kinase</keyword>
<dbReference type="GO" id="GO:0004674">
    <property type="term" value="F:protein serine/threonine kinase activity"/>
    <property type="evidence" value="ECO:0007669"/>
    <property type="project" value="UniProtKB-KW"/>
</dbReference>
<dbReference type="SMART" id="SM00220">
    <property type="entry name" value="S_TKc"/>
    <property type="match status" value="1"/>
</dbReference>
<keyword evidence="7" id="KW-0175">Coiled coil</keyword>
<dbReference type="Proteomes" id="UP000005824">
    <property type="component" value="Unassembled WGS sequence"/>
</dbReference>
<evidence type="ECO:0000256" key="4">
    <source>
        <dbReference type="ARBA" id="ARBA00022840"/>
    </source>
</evidence>
<feature type="domain" description="Protein kinase" evidence="10">
    <location>
        <begin position="59"/>
        <end position="316"/>
    </location>
</feature>
<dbReference type="SUPFAM" id="SSF56112">
    <property type="entry name" value="Protein kinase-like (PK-like)"/>
    <property type="match status" value="1"/>
</dbReference>